<dbReference type="AlphaFoldDB" id="A0A7R8CR00"/>
<evidence type="ECO:0000313" key="2">
    <source>
        <dbReference type="EMBL" id="CAF2866446.1"/>
    </source>
</evidence>
<accession>A0A7R8CR00</accession>
<protein>
    <submittedName>
        <fullName evidence="2">(salmon louse) hypothetical protein</fullName>
    </submittedName>
</protein>
<keyword evidence="3" id="KW-1185">Reference proteome</keyword>
<sequence>MELYVLCEDDNIDEEESNSFAPSSSKSTNKKDRTIIPRKLIKNYSGRDFPQWKGQIIINKLLQQTQAKLEQFIATLLIMSLQKLCRIRNYWSSDFSAGNEIRQTCSRDRWGKIKRCLHLVNNEEMPLRNHPVYD</sequence>
<proteinExistence type="predicted"/>
<evidence type="ECO:0000313" key="3">
    <source>
        <dbReference type="Proteomes" id="UP000675881"/>
    </source>
</evidence>
<evidence type="ECO:0000259" key="1">
    <source>
        <dbReference type="Pfam" id="PF13843"/>
    </source>
</evidence>
<reference evidence="2" key="1">
    <citation type="submission" date="2021-02" db="EMBL/GenBank/DDBJ databases">
        <authorList>
            <person name="Bekaert M."/>
        </authorList>
    </citation>
    <scope>NUCLEOTIDE SEQUENCE</scope>
    <source>
        <strain evidence="2">IoA-00</strain>
    </source>
</reference>
<name>A0A7R8CR00_LEPSM</name>
<dbReference type="EMBL" id="HG994581">
    <property type="protein sequence ID" value="CAF2866446.1"/>
    <property type="molecule type" value="Genomic_DNA"/>
</dbReference>
<dbReference type="Proteomes" id="UP000675881">
    <property type="component" value="Chromosome 2"/>
</dbReference>
<organism evidence="2 3">
    <name type="scientific">Lepeophtheirus salmonis</name>
    <name type="common">Salmon louse</name>
    <name type="synonym">Caligus salmonis</name>
    <dbReference type="NCBI Taxonomy" id="72036"/>
    <lineage>
        <taxon>Eukaryota</taxon>
        <taxon>Metazoa</taxon>
        <taxon>Ecdysozoa</taxon>
        <taxon>Arthropoda</taxon>
        <taxon>Crustacea</taxon>
        <taxon>Multicrustacea</taxon>
        <taxon>Hexanauplia</taxon>
        <taxon>Copepoda</taxon>
        <taxon>Siphonostomatoida</taxon>
        <taxon>Caligidae</taxon>
        <taxon>Lepeophtheirus</taxon>
    </lineage>
</organism>
<gene>
    <name evidence="2" type="ORF">LSAA_6281</name>
</gene>
<feature type="domain" description="PiggyBac transposable element-derived protein" evidence="1">
    <location>
        <begin position="49"/>
        <end position="132"/>
    </location>
</feature>
<dbReference type="InterPro" id="IPR029526">
    <property type="entry name" value="PGBD"/>
</dbReference>
<dbReference type="Pfam" id="PF13843">
    <property type="entry name" value="DDE_Tnp_1_7"/>
    <property type="match status" value="1"/>
</dbReference>